<dbReference type="PANTHER" id="PTHR14084:SF0">
    <property type="entry name" value="KYNURENINASE"/>
    <property type="match status" value="1"/>
</dbReference>
<comment type="caution">
    <text evidence="4">Lacks conserved residue(s) required for the propagation of feature annotation.</text>
</comment>
<comment type="caution">
    <text evidence="7">The sequence shown here is derived from an EMBL/GenBank/DDBJ whole genome shotgun (WGS) entry which is preliminary data.</text>
</comment>
<dbReference type="InterPro" id="IPR015421">
    <property type="entry name" value="PyrdxlP-dep_Trfase_major"/>
</dbReference>
<gene>
    <name evidence="4 7" type="primary">kynU</name>
    <name evidence="7" type="ORF">E3U55_11440</name>
</gene>
<dbReference type="GO" id="GO:0097053">
    <property type="term" value="P:L-kynurenine catabolic process"/>
    <property type="evidence" value="ECO:0007669"/>
    <property type="project" value="UniProtKB-UniRule"/>
</dbReference>
<dbReference type="AlphaFoldDB" id="A0A4Y8II29"/>
<sequence length="424" mass="47665">MFEATETFAKKLDEQDSLSKFKNEFYIKDNQIYMDGNSLGLMSKRAEEKLLNVMNAWKEFGIDGWTSGDHPWFYLSENLGEKVAKLVGAKPEEVVVTGSTTTNLHQLVATFFKPEGKRTKILADELNFPSDIYALKSQLKLHGLDPDEHLIRVKSRDGRTIHEDDIIEAMTDEVALIVLPTVLYRSGQLLDLKRVTQAANEKGIPIGWDGCHSVGAIPHDFHKIGADFAYWCHYKYMNNGPGGVAGLFVHEKHFGVEPGLSGWFGSDKQKQFDMEHDFTPADTAGAFQIGTPHVLSVAPLIGSLELFEEAGMDRLREKSLKATAYLMYLVEELLSDYNFTIGNPREDAHRGGHVCLEHKEAASICKALKDHGIIPDFRSPNVIRLAPVAFYVSFQDVYQTVLTIKKIMDDESYKTYKNERGIIA</sequence>
<dbReference type="NCBIfam" id="TIGR01814">
    <property type="entry name" value="kynureninase"/>
    <property type="match status" value="1"/>
</dbReference>
<comment type="function">
    <text evidence="4 6">Catalyzes the cleavage of L-kynurenine (L-Kyn) and L-3-hydroxykynurenine (L-3OHKyn) into anthranilic acid (AA) and 3-hydroxyanthranilic acid (3-OHAA), respectively.</text>
</comment>
<dbReference type="HAMAP" id="MF_01970">
    <property type="entry name" value="Kynureninase"/>
    <property type="match status" value="1"/>
</dbReference>
<dbReference type="GO" id="GO:0019441">
    <property type="term" value="P:L-tryptophan catabolic process to kynurenine"/>
    <property type="evidence" value="ECO:0007669"/>
    <property type="project" value="TreeGrafter"/>
</dbReference>
<dbReference type="PANTHER" id="PTHR14084">
    <property type="entry name" value="KYNURENINASE"/>
    <property type="match status" value="1"/>
</dbReference>
<keyword evidence="2 4" id="KW-0378">Hydrolase</keyword>
<feature type="binding site" evidence="4">
    <location>
        <position position="291"/>
    </location>
    <ligand>
        <name>pyridoxal 5'-phosphate</name>
        <dbReference type="ChEBI" id="CHEBI:597326"/>
    </ligand>
</feature>
<dbReference type="GO" id="GO:0030429">
    <property type="term" value="F:kynureninase activity"/>
    <property type="evidence" value="ECO:0007669"/>
    <property type="project" value="UniProtKB-UniRule"/>
</dbReference>
<evidence type="ECO:0000256" key="5">
    <source>
        <dbReference type="NCBIfam" id="TIGR01814"/>
    </source>
</evidence>
<evidence type="ECO:0000313" key="7">
    <source>
        <dbReference type="EMBL" id="TFB18878.1"/>
    </source>
</evidence>
<feature type="binding site" evidence="4">
    <location>
        <position position="212"/>
    </location>
    <ligand>
        <name>pyridoxal 5'-phosphate</name>
        <dbReference type="ChEBI" id="CHEBI:597326"/>
    </ligand>
</feature>
<comment type="similarity">
    <text evidence="4 6">Belongs to the kynureninase family.</text>
</comment>
<accession>A0A4Y8II29</accession>
<dbReference type="GO" id="GO:0005737">
    <property type="term" value="C:cytoplasm"/>
    <property type="evidence" value="ECO:0007669"/>
    <property type="project" value="UniProtKB-UniRule"/>
</dbReference>
<dbReference type="InterPro" id="IPR010111">
    <property type="entry name" value="Kynureninase"/>
</dbReference>
<comment type="pathway">
    <text evidence="4 6">Amino-acid degradation; L-kynurenine degradation; L-alanine and anthranilate from L-kynurenine: step 1/1.</text>
</comment>
<dbReference type="Proteomes" id="UP000297975">
    <property type="component" value="Unassembled WGS sequence"/>
</dbReference>
<protein>
    <recommendedName>
        <fullName evidence="4 5">Kynureninase</fullName>
        <ecNumber evidence="4 5">3.7.1.3</ecNumber>
    </recommendedName>
    <alternativeName>
        <fullName evidence="4">L-kynurenine hydrolase</fullName>
    </alternativeName>
</protein>
<feature type="binding site" evidence="4">
    <location>
        <position position="234"/>
    </location>
    <ligand>
        <name>pyridoxal 5'-phosphate</name>
        <dbReference type="ChEBI" id="CHEBI:597326"/>
    </ligand>
</feature>
<comment type="cofactor">
    <cofactor evidence="4 6">
        <name>pyridoxal 5'-phosphate</name>
        <dbReference type="ChEBI" id="CHEBI:597326"/>
    </cofactor>
</comment>
<dbReference type="GO" id="GO:0030170">
    <property type="term" value="F:pyridoxal phosphate binding"/>
    <property type="evidence" value="ECO:0007669"/>
    <property type="project" value="UniProtKB-UniRule"/>
</dbReference>
<dbReference type="EC" id="3.7.1.3" evidence="4 5"/>
<comment type="catalytic activity">
    <reaction evidence="6">
        <text>3-hydroxy-L-kynurenine + H2O = 3-hydroxyanthranilate + L-alanine + H(+)</text>
        <dbReference type="Rhea" id="RHEA:25143"/>
        <dbReference type="ChEBI" id="CHEBI:15377"/>
        <dbReference type="ChEBI" id="CHEBI:15378"/>
        <dbReference type="ChEBI" id="CHEBI:36559"/>
        <dbReference type="ChEBI" id="CHEBI:57972"/>
        <dbReference type="ChEBI" id="CHEBI:58125"/>
        <dbReference type="EC" id="3.7.1.3"/>
    </reaction>
</comment>
<dbReference type="GO" id="GO:0019805">
    <property type="term" value="P:quinolinate biosynthetic process"/>
    <property type="evidence" value="ECO:0007669"/>
    <property type="project" value="UniProtKB-UniRule"/>
</dbReference>
<feature type="binding site" evidence="4">
    <location>
        <position position="100"/>
    </location>
    <ligand>
        <name>pyridoxal 5'-phosphate</name>
        <dbReference type="ChEBI" id="CHEBI:597326"/>
    </ligand>
</feature>
<name>A0A4Y8II29_9BACI</name>
<dbReference type="UniPathway" id="UPA00334">
    <property type="reaction ID" value="UER00455"/>
</dbReference>
<dbReference type="GO" id="GO:0009435">
    <property type="term" value="P:NAD+ biosynthetic process"/>
    <property type="evidence" value="ECO:0007669"/>
    <property type="project" value="UniProtKB-UniRule"/>
</dbReference>
<dbReference type="EMBL" id="SOPW01000012">
    <property type="protein sequence ID" value="TFB18878.1"/>
    <property type="molecule type" value="Genomic_DNA"/>
</dbReference>
<dbReference type="OrthoDB" id="9812626at2"/>
<dbReference type="UniPathway" id="UPA00253">
    <property type="reaction ID" value="UER00329"/>
</dbReference>
<comment type="pathway">
    <text evidence="4 6">Cofactor biosynthesis; NAD(+) biosynthesis; quinolinate from L-kynurenine: step 2/3.</text>
</comment>
<evidence type="ECO:0000313" key="8">
    <source>
        <dbReference type="Proteomes" id="UP000297975"/>
    </source>
</evidence>
<evidence type="ECO:0000256" key="3">
    <source>
        <dbReference type="ARBA" id="ARBA00022898"/>
    </source>
</evidence>
<dbReference type="InterPro" id="IPR015424">
    <property type="entry name" value="PyrdxlP-dep_Trfase"/>
</dbReference>
<evidence type="ECO:0000256" key="1">
    <source>
        <dbReference type="ARBA" id="ARBA00022642"/>
    </source>
</evidence>
<feature type="binding site" evidence="4">
    <location>
        <begin position="128"/>
        <end position="131"/>
    </location>
    <ligand>
        <name>pyridoxal 5'-phosphate</name>
        <dbReference type="ChEBI" id="CHEBI:597326"/>
    </ligand>
</feature>
<comment type="catalytic activity">
    <reaction evidence="4 6">
        <text>L-kynurenine + H2O = anthranilate + L-alanine + H(+)</text>
        <dbReference type="Rhea" id="RHEA:16813"/>
        <dbReference type="ChEBI" id="CHEBI:15377"/>
        <dbReference type="ChEBI" id="CHEBI:15378"/>
        <dbReference type="ChEBI" id="CHEBI:16567"/>
        <dbReference type="ChEBI" id="CHEBI:57959"/>
        <dbReference type="ChEBI" id="CHEBI:57972"/>
        <dbReference type="EC" id="3.7.1.3"/>
    </reaction>
</comment>
<evidence type="ECO:0000256" key="6">
    <source>
        <dbReference type="PIRNR" id="PIRNR038800"/>
    </source>
</evidence>
<feature type="binding site" evidence="4">
    <location>
        <position position="209"/>
    </location>
    <ligand>
        <name>pyridoxal 5'-phosphate</name>
        <dbReference type="ChEBI" id="CHEBI:597326"/>
    </ligand>
</feature>
<dbReference type="Gene3D" id="3.40.640.10">
    <property type="entry name" value="Type I PLP-dependent aspartate aminotransferase-like (Major domain)"/>
    <property type="match status" value="1"/>
</dbReference>
<dbReference type="Gene3D" id="3.90.1150.10">
    <property type="entry name" value="Aspartate Aminotransferase, domain 1"/>
    <property type="match status" value="1"/>
</dbReference>
<evidence type="ECO:0000256" key="2">
    <source>
        <dbReference type="ARBA" id="ARBA00022801"/>
    </source>
</evidence>
<dbReference type="PIRSF" id="PIRSF038800">
    <property type="entry name" value="KYNU"/>
    <property type="match status" value="1"/>
</dbReference>
<keyword evidence="8" id="KW-1185">Reference proteome</keyword>
<keyword evidence="3 4" id="KW-0663">Pyridoxal phosphate</keyword>
<dbReference type="SUPFAM" id="SSF53383">
    <property type="entry name" value="PLP-dependent transferases"/>
    <property type="match status" value="1"/>
</dbReference>
<comment type="subunit">
    <text evidence="4 6">Homodimer.</text>
</comment>
<dbReference type="RefSeq" id="WP_134340586.1">
    <property type="nucleotide sequence ID" value="NZ_SOPW01000012.1"/>
</dbReference>
<dbReference type="Pfam" id="PF22580">
    <property type="entry name" value="KYNU_C"/>
    <property type="match status" value="1"/>
</dbReference>
<feature type="modified residue" description="N6-(pyridoxal phosphate)lysine" evidence="4">
    <location>
        <position position="235"/>
    </location>
</feature>
<dbReference type="InterPro" id="IPR015422">
    <property type="entry name" value="PyrdxlP-dep_Trfase_small"/>
</dbReference>
<organism evidence="7 8">
    <name type="scientific">Filobacillus milosensis</name>
    <dbReference type="NCBI Taxonomy" id="94137"/>
    <lineage>
        <taxon>Bacteria</taxon>
        <taxon>Bacillati</taxon>
        <taxon>Bacillota</taxon>
        <taxon>Bacilli</taxon>
        <taxon>Bacillales</taxon>
        <taxon>Bacillaceae</taxon>
        <taxon>Filobacillus</taxon>
    </lineage>
</organism>
<feature type="binding site" evidence="4">
    <location>
        <position position="101"/>
    </location>
    <ligand>
        <name>pyridoxal 5'-phosphate</name>
        <dbReference type="ChEBI" id="CHEBI:597326"/>
    </ligand>
</feature>
<evidence type="ECO:0000256" key="4">
    <source>
        <dbReference type="HAMAP-Rule" id="MF_01970"/>
    </source>
</evidence>
<feature type="binding site" evidence="4">
    <location>
        <position position="263"/>
    </location>
    <ligand>
        <name>pyridoxal 5'-phosphate</name>
        <dbReference type="ChEBI" id="CHEBI:597326"/>
    </ligand>
</feature>
<reference evidence="7 8" key="1">
    <citation type="submission" date="2019-03" db="EMBL/GenBank/DDBJ databases">
        <authorList>
            <person name="He R.-H."/>
        </authorList>
    </citation>
    <scope>NUCLEOTIDE SEQUENCE [LARGE SCALE GENOMIC DNA]</scope>
    <source>
        <strain evidence="8">SH 714</strain>
    </source>
</reference>
<dbReference type="GO" id="GO:0043420">
    <property type="term" value="P:anthranilate metabolic process"/>
    <property type="evidence" value="ECO:0007669"/>
    <property type="project" value="TreeGrafter"/>
</dbReference>
<proteinExistence type="inferred from homology"/>
<keyword evidence="1 4" id="KW-0662">Pyridine nucleotide biosynthesis</keyword>